<comment type="caution">
    <text evidence="1">The sequence shown here is derived from an EMBL/GenBank/DDBJ whole genome shotgun (WGS) entry which is preliminary data.</text>
</comment>
<organism evidence="1 2">
    <name type="scientific">Rhizophagus clarus</name>
    <dbReference type="NCBI Taxonomy" id="94130"/>
    <lineage>
        <taxon>Eukaryota</taxon>
        <taxon>Fungi</taxon>
        <taxon>Fungi incertae sedis</taxon>
        <taxon>Mucoromycota</taxon>
        <taxon>Glomeromycotina</taxon>
        <taxon>Glomeromycetes</taxon>
        <taxon>Glomerales</taxon>
        <taxon>Glomeraceae</taxon>
        <taxon>Rhizophagus</taxon>
    </lineage>
</organism>
<proteinExistence type="predicted"/>
<keyword evidence="2" id="KW-1185">Reference proteome</keyword>
<dbReference type="AlphaFoldDB" id="A0A2Z6R4N1"/>
<dbReference type="EMBL" id="BEXD01002157">
    <property type="protein sequence ID" value="GBB97203.1"/>
    <property type="molecule type" value="Genomic_DNA"/>
</dbReference>
<protein>
    <submittedName>
        <fullName evidence="1">Uncharacterized protein</fullName>
    </submittedName>
</protein>
<accession>A0A2Z6R4N1</accession>
<name>A0A2Z6R4N1_9GLOM</name>
<reference evidence="1 2" key="1">
    <citation type="submission" date="2017-11" db="EMBL/GenBank/DDBJ databases">
        <title>The genome of Rhizophagus clarus HR1 reveals common genetic basis of auxotrophy among arbuscular mycorrhizal fungi.</title>
        <authorList>
            <person name="Kobayashi Y."/>
        </authorList>
    </citation>
    <scope>NUCLEOTIDE SEQUENCE [LARGE SCALE GENOMIC DNA]</scope>
    <source>
        <strain evidence="1 2">HR1</strain>
    </source>
</reference>
<dbReference type="Proteomes" id="UP000247702">
    <property type="component" value="Unassembled WGS sequence"/>
</dbReference>
<gene>
    <name evidence="1" type="ORF">RclHR1_02940005</name>
</gene>
<evidence type="ECO:0000313" key="2">
    <source>
        <dbReference type="Proteomes" id="UP000247702"/>
    </source>
</evidence>
<sequence length="163" mass="18976">MALQAIEAAETLKQKKPTIRRSSGFRNLLWEFKFTEIETTVSKIKQDTDIHHLYKEGFDNLHAGFEEFLTENELEYDYESGHFKIYSSVAVESTDIIRTAGTFYGNEWFSDVVVSSEETAWYGKALLLLEFSAKGLKEPVNLALLRWYEEVQEEEIIYDCPRL</sequence>
<evidence type="ECO:0000313" key="1">
    <source>
        <dbReference type="EMBL" id="GBB97203.1"/>
    </source>
</evidence>